<dbReference type="OrthoDB" id="9807456at2"/>
<dbReference type="RefSeq" id="WP_034241480.1">
    <property type="nucleotide sequence ID" value="NZ_AQRA01000004.1"/>
</dbReference>
<dbReference type="STRING" id="1317122.ATO12_13795"/>
<reference evidence="13 14" key="1">
    <citation type="submission" date="2014-04" db="EMBL/GenBank/DDBJ databases">
        <title>Aquimarina sp. 22II-S11-z7 Genome Sequencing.</title>
        <authorList>
            <person name="Lai Q."/>
        </authorList>
    </citation>
    <scope>NUCLEOTIDE SEQUENCE [LARGE SCALE GENOMIC DNA]</scope>
    <source>
        <strain evidence="13 14">22II-S11-z7</strain>
    </source>
</reference>
<dbReference type="EC" id="3.6.1.66" evidence="10"/>
<accession>A0A023BVC7</accession>
<comment type="similarity">
    <text evidence="1 10 11">Belongs to the HAM1 NTPase family.</text>
</comment>
<dbReference type="CDD" id="cd00515">
    <property type="entry name" value="HAM1"/>
    <property type="match status" value="1"/>
</dbReference>
<evidence type="ECO:0000256" key="6">
    <source>
        <dbReference type="ARBA" id="ARBA00022842"/>
    </source>
</evidence>
<comment type="catalytic activity">
    <reaction evidence="8 10">
        <text>dITP + H2O = dIMP + diphosphate + H(+)</text>
        <dbReference type="Rhea" id="RHEA:28342"/>
        <dbReference type="ChEBI" id="CHEBI:15377"/>
        <dbReference type="ChEBI" id="CHEBI:15378"/>
        <dbReference type="ChEBI" id="CHEBI:33019"/>
        <dbReference type="ChEBI" id="CHEBI:61194"/>
        <dbReference type="ChEBI" id="CHEBI:61382"/>
        <dbReference type="EC" id="3.6.1.66"/>
    </reaction>
</comment>
<feature type="active site" description="Proton acceptor" evidence="10">
    <location>
        <position position="68"/>
    </location>
</feature>
<feature type="binding site" evidence="10">
    <location>
        <begin position="148"/>
        <end position="151"/>
    </location>
    <ligand>
        <name>substrate</name>
    </ligand>
</feature>
<evidence type="ECO:0000256" key="7">
    <source>
        <dbReference type="ARBA" id="ARBA00023080"/>
    </source>
</evidence>
<keyword evidence="14" id="KW-1185">Reference proteome</keyword>
<feature type="binding site" evidence="10">
    <location>
        <position position="69"/>
    </location>
    <ligand>
        <name>substrate</name>
    </ligand>
</feature>
<feature type="binding site" evidence="10">
    <location>
        <position position="171"/>
    </location>
    <ligand>
        <name>substrate</name>
    </ligand>
</feature>
<evidence type="ECO:0000256" key="12">
    <source>
        <dbReference type="SAM" id="Coils"/>
    </source>
</evidence>
<dbReference type="GO" id="GO:0036220">
    <property type="term" value="F:ITP diphosphatase activity"/>
    <property type="evidence" value="ECO:0007669"/>
    <property type="project" value="UniProtKB-UniRule"/>
</dbReference>
<dbReference type="FunFam" id="3.90.950.10:FF:000001">
    <property type="entry name" value="dITP/XTP pyrophosphatase"/>
    <property type="match status" value="1"/>
</dbReference>
<keyword evidence="7 10" id="KW-0546">Nucleotide metabolism</keyword>
<evidence type="ECO:0000256" key="10">
    <source>
        <dbReference type="HAMAP-Rule" id="MF_01405"/>
    </source>
</evidence>
<feature type="binding site" evidence="10">
    <location>
        <begin position="176"/>
        <end position="177"/>
    </location>
    <ligand>
        <name>substrate</name>
    </ligand>
</feature>
<proteinExistence type="inferred from homology"/>
<dbReference type="GO" id="GO:0046872">
    <property type="term" value="F:metal ion binding"/>
    <property type="evidence" value="ECO:0007669"/>
    <property type="project" value="UniProtKB-KW"/>
</dbReference>
<dbReference type="GO" id="GO:0017111">
    <property type="term" value="F:ribonucleoside triphosphate phosphatase activity"/>
    <property type="evidence" value="ECO:0007669"/>
    <property type="project" value="InterPro"/>
</dbReference>
<dbReference type="InterPro" id="IPR029001">
    <property type="entry name" value="ITPase-like_fam"/>
</dbReference>
<dbReference type="AlphaFoldDB" id="A0A023BVC7"/>
<dbReference type="PANTHER" id="PTHR11067">
    <property type="entry name" value="INOSINE TRIPHOSPHATE PYROPHOSPHATASE/HAM1 PROTEIN"/>
    <property type="match status" value="1"/>
</dbReference>
<comment type="caution">
    <text evidence="10">Lacks conserved residue(s) required for the propagation of feature annotation.</text>
</comment>
<comment type="catalytic activity">
    <reaction evidence="10">
        <text>ITP + H2O = IMP + diphosphate + H(+)</text>
        <dbReference type="Rhea" id="RHEA:29399"/>
        <dbReference type="ChEBI" id="CHEBI:15377"/>
        <dbReference type="ChEBI" id="CHEBI:15378"/>
        <dbReference type="ChEBI" id="CHEBI:33019"/>
        <dbReference type="ChEBI" id="CHEBI:58053"/>
        <dbReference type="ChEBI" id="CHEBI:61402"/>
        <dbReference type="EC" id="3.6.1.66"/>
    </reaction>
</comment>
<dbReference type="EMBL" id="AQRA01000004">
    <property type="protein sequence ID" value="EZH73951.1"/>
    <property type="molecule type" value="Genomic_DNA"/>
</dbReference>
<dbReference type="InterPro" id="IPR020922">
    <property type="entry name" value="dITP/XTP_pyrophosphatase"/>
</dbReference>
<keyword evidence="5 10" id="KW-0378">Hydrolase</keyword>
<comment type="catalytic activity">
    <reaction evidence="9 10">
        <text>XTP + H2O = XMP + diphosphate + H(+)</text>
        <dbReference type="Rhea" id="RHEA:28610"/>
        <dbReference type="ChEBI" id="CHEBI:15377"/>
        <dbReference type="ChEBI" id="CHEBI:15378"/>
        <dbReference type="ChEBI" id="CHEBI:33019"/>
        <dbReference type="ChEBI" id="CHEBI:57464"/>
        <dbReference type="ChEBI" id="CHEBI:61314"/>
        <dbReference type="EC" id="3.6.1.66"/>
    </reaction>
</comment>
<dbReference type="GO" id="GO:0009117">
    <property type="term" value="P:nucleotide metabolic process"/>
    <property type="evidence" value="ECO:0007669"/>
    <property type="project" value="UniProtKB-KW"/>
</dbReference>
<dbReference type="Proteomes" id="UP000023541">
    <property type="component" value="Unassembled WGS sequence"/>
</dbReference>
<dbReference type="SUPFAM" id="SSF52972">
    <property type="entry name" value="ITPase-like"/>
    <property type="match status" value="1"/>
</dbReference>
<gene>
    <name evidence="13" type="ORF">ATO12_13795</name>
</gene>
<dbReference type="eggNOG" id="COG0127">
    <property type="taxonomic scope" value="Bacteria"/>
</dbReference>
<dbReference type="GO" id="GO:0035870">
    <property type="term" value="F:dITP diphosphatase activity"/>
    <property type="evidence" value="ECO:0007669"/>
    <property type="project" value="UniProtKB-UniRule"/>
</dbReference>
<comment type="cofactor">
    <cofactor evidence="10">
        <name>Mg(2+)</name>
        <dbReference type="ChEBI" id="CHEBI:18420"/>
    </cofactor>
    <text evidence="10">Binds 1 Mg(2+) ion per subunit.</text>
</comment>
<keyword evidence="12" id="KW-0175">Coiled coil</keyword>
<comment type="caution">
    <text evidence="13">The sequence shown here is derived from an EMBL/GenBank/DDBJ whole genome shotgun (WGS) entry which is preliminary data.</text>
</comment>
<dbReference type="PANTHER" id="PTHR11067:SF9">
    <property type="entry name" value="INOSINE TRIPHOSPHATE PYROPHOSPHATASE"/>
    <property type="match status" value="1"/>
</dbReference>
<keyword evidence="3 10" id="KW-0479">Metal-binding</keyword>
<dbReference type="GO" id="GO:0009146">
    <property type="term" value="P:purine nucleoside triphosphate catabolic process"/>
    <property type="evidence" value="ECO:0007669"/>
    <property type="project" value="UniProtKB-UniRule"/>
</dbReference>
<evidence type="ECO:0000313" key="13">
    <source>
        <dbReference type="EMBL" id="EZH73951.1"/>
    </source>
</evidence>
<keyword evidence="6 10" id="KW-0460">Magnesium</keyword>
<evidence type="ECO:0000256" key="2">
    <source>
        <dbReference type="ARBA" id="ARBA00011738"/>
    </source>
</evidence>
<dbReference type="InterPro" id="IPR002637">
    <property type="entry name" value="RdgB/HAM1"/>
</dbReference>
<evidence type="ECO:0000313" key="14">
    <source>
        <dbReference type="Proteomes" id="UP000023541"/>
    </source>
</evidence>
<evidence type="ECO:0000256" key="5">
    <source>
        <dbReference type="ARBA" id="ARBA00022801"/>
    </source>
</evidence>
<feature type="binding site" evidence="10">
    <location>
        <position position="68"/>
    </location>
    <ligand>
        <name>Mg(2+)</name>
        <dbReference type="ChEBI" id="CHEBI:18420"/>
    </ligand>
</feature>
<dbReference type="Gene3D" id="3.90.950.10">
    <property type="match status" value="1"/>
</dbReference>
<evidence type="ECO:0000256" key="4">
    <source>
        <dbReference type="ARBA" id="ARBA00022741"/>
    </source>
</evidence>
<comment type="function">
    <text evidence="10">Pyrophosphatase that catalyzes the hydrolysis of nucleoside triphosphates to their monophosphate derivatives, with a high preference for the non-canonical purine nucleotides XTP (xanthosine triphosphate), dITP (deoxyinosine triphosphate) and ITP. Seems to function as a house-cleaning enzyme that removes non-canonical purine nucleotides from the nucleotide pool, thus preventing their incorporation into DNA/RNA and avoiding chromosomal lesions.</text>
</comment>
<organism evidence="13 14">
    <name type="scientific">Aquimarina atlantica</name>
    <dbReference type="NCBI Taxonomy" id="1317122"/>
    <lineage>
        <taxon>Bacteria</taxon>
        <taxon>Pseudomonadati</taxon>
        <taxon>Bacteroidota</taxon>
        <taxon>Flavobacteriia</taxon>
        <taxon>Flavobacteriales</taxon>
        <taxon>Flavobacteriaceae</taxon>
        <taxon>Aquimarina</taxon>
    </lineage>
</organism>
<dbReference type="NCBIfam" id="TIGR00042">
    <property type="entry name" value="RdgB/HAM1 family non-canonical purine NTP pyrophosphatase"/>
    <property type="match status" value="1"/>
</dbReference>
<dbReference type="NCBIfam" id="NF011398">
    <property type="entry name" value="PRK14823.1"/>
    <property type="match status" value="1"/>
</dbReference>
<feature type="coiled-coil region" evidence="12">
    <location>
        <begin position="84"/>
        <end position="118"/>
    </location>
</feature>
<evidence type="ECO:0000256" key="1">
    <source>
        <dbReference type="ARBA" id="ARBA00008023"/>
    </source>
</evidence>
<keyword evidence="4 10" id="KW-0547">Nucleotide-binding</keyword>
<dbReference type="Pfam" id="PF01725">
    <property type="entry name" value="Ham1p_like"/>
    <property type="match status" value="1"/>
</dbReference>
<dbReference type="GO" id="GO:0000166">
    <property type="term" value="F:nucleotide binding"/>
    <property type="evidence" value="ECO:0007669"/>
    <property type="project" value="UniProtKB-KW"/>
</dbReference>
<sequence length="189" mass="20790">MKIVFATNNLNKIKEVQALLPSTIQIVGLGDIGCIEDIPETSSTIEGNAMQKANYIKEHYGFDCFADDTGLEVESLHGAPGVYSARYAGEAKDANANMDKLLKELKEKENRKAQFKTVISLVANKKIKTFTGICSGSITKDKRGKGGFGYDPVFLPDGYTETFAELSLSEKNKIGHRGKAVRKLIEYFL</sequence>
<dbReference type="GO" id="GO:0036222">
    <property type="term" value="F:XTP diphosphatase activity"/>
    <property type="evidence" value="ECO:0007669"/>
    <property type="project" value="UniProtKB-UniRule"/>
</dbReference>
<name>A0A023BVC7_9FLAO</name>
<dbReference type="GO" id="GO:0005829">
    <property type="term" value="C:cytosol"/>
    <property type="evidence" value="ECO:0007669"/>
    <property type="project" value="TreeGrafter"/>
</dbReference>
<evidence type="ECO:0000256" key="8">
    <source>
        <dbReference type="ARBA" id="ARBA00051875"/>
    </source>
</evidence>
<dbReference type="HAMAP" id="MF_01405">
    <property type="entry name" value="Non_canon_purine_NTPase"/>
    <property type="match status" value="1"/>
</dbReference>
<comment type="subunit">
    <text evidence="2 10">Homodimer.</text>
</comment>
<protein>
    <recommendedName>
        <fullName evidence="10">dITP/XTP pyrophosphatase</fullName>
        <ecNumber evidence="10">3.6.1.66</ecNumber>
    </recommendedName>
    <alternativeName>
        <fullName evidence="10">Non-canonical purine NTP pyrophosphatase</fullName>
    </alternativeName>
    <alternativeName>
        <fullName evidence="10">Non-standard purine NTP pyrophosphatase</fullName>
    </alternativeName>
    <alternativeName>
        <fullName evidence="10">Nucleoside-triphosphate diphosphatase</fullName>
    </alternativeName>
    <alternativeName>
        <fullName evidence="10">Nucleoside-triphosphate pyrophosphatase</fullName>
        <shortName evidence="10">NTPase</shortName>
    </alternativeName>
</protein>
<feature type="binding site" evidence="10">
    <location>
        <begin position="7"/>
        <end position="12"/>
    </location>
    <ligand>
        <name>substrate</name>
    </ligand>
</feature>
<evidence type="ECO:0000256" key="3">
    <source>
        <dbReference type="ARBA" id="ARBA00022723"/>
    </source>
</evidence>
<evidence type="ECO:0000256" key="9">
    <source>
        <dbReference type="ARBA" id="ARBA00052017"/>
    </source>
</evidence>
<evidence type="ECO:0000256" key="11">
    <source>
        <dbReference type="RuleBase" id="RU003781"/>
    </source>
</evidence>